<evidence type="ECO:0000313" key="5">
    <source>
        <dbReference type="Proteomes" id="UP000324748"/>
    </source>
</evidence>
<dbReference type="EMBL" id="VSWC01000105">
    <property type="protein sequence ID" value="KAA1087678.1"/>
    <property type="molecule type" value="Genomic_DNA"/>
</dbReference>
<feature type="signal peptide" evidence="1">
    <location>
        <begin position="1"/>
        <end position="24"/>
    </location>
</feature>
<reference evidence="5 6" key="1">
    <citation type="submission" date="2019-05" db="EMBL/GenBank/DDBJ databases">
        <title>Emergence of the Ug99 lineage of the wheat stem rust pathogen through somatic hybridization.</title>
        <authorList>
            <person name="Li F."/>
            <person name="Upadhyaya N.M."/>
            <person name="Sperschneider J."/>
            <person name="Matny O."/>
            <person name="Nguyen-Phuc H."/>
            <person name="Mago R."/>
            <person name="Raley C."/>
            <person name="Miller M.E."/>
            <person name="Silverstein K.A.T."/>
            <person name="Henningsen E."/>
            <person name="Hirsch C.D."/>
            <person name="Visser B."/>
            <person name="Pretorius Z.A."/>
            <person name="Steffenson B.J."/>
            <person name="Schwessinger B."/>
            <person name="Dodds P.N."/>
            <person name="Figueroa M."/>
        </authorList>
    </citation>
    <scope>NUCLEOTIDE SEQUENCE [LARGE SCALE GENOMIC DNA]</scope>
    <source>
        <strain evidence="2">21-0</strain>
        <strain evidence="3 6">Ug99</strain>
    </source>
</reference>
<proteinExistence type="predicted"/>
<accession>A0A5B0MZ28</accession>
<dbReference type="AlphaFoldDB" id="A0A5B0MZ28"/>
<dbReference type="EMBL" id="VSWC01000196">
    <property type="protein sequence ID" value="KAA1066515.1"/>
    <property type="molecule type" value="Genomic_DNA"/>
</dbReference>
<evidence type="ECO:0000256" key="1">
    <source>
        <dbReference type="SAM" id="SignalP"/>
    </source>
</evidence>
<comment type="caution">
    <text evidence="3">The sequence shown here is derived from an EMBL/GenBank/DDBJ whole genome shotgun (WGS) entry which is preliminary data.</text>
</comment>
<keyword evidence="1" id="KW-0732">Signal</keyword>
<keyword evidence="5" id="KW-1185">Reference proteome</keyword>
<dbReference type="Proteomes" id="UP000325313">
    <property type="component" value="Unassembled WGS sequence"/>
</dbReference>
<dbReference type="EMBL" id="VDEP01000440">
    <property type="protein sequence ID" value="KAA1081872.1"/>
    <property type="molecule type" value="Genomic_DNA"/>
</dbReference>
<organism evidence="3 6">
    <name type="scientific">Puccinia graminis f. sp. tritici</name>
    <dbReference type="NCBI Taxonomy" id="56615"/>
    <lineage>
        <taxon>Eukaryota</taxon>
        <taxon>Fungi</taxon>
        <taxon>Dikarya</taxon>
        <taxon>Basidiomycota</taxon>
        <taxon>Pucciniomycotina</taxon>
        <taxon>Pucciniomycetes</taxon>
        <taxon>Pucciniales</taxon>
        <taxon>Pucciniaceae</taxon>
        <taxon>Puccinia</taxon>
    </lineage>
</organism>
<sequence length="88" mass="9945">MNLIKFSSFIFMIYLGNIFENVHTCEIITNGSTRELDSLKYHSSQELGECGHPGRNHCEICGACTICDRQHEYNDAHQKNDSSSSDSD</sequence>
<evidence type="ECO:0000313" key="6">
    <source>
        <dbReference type="Proteomes" id="UP000325313"/>
    </source>
</evidence>
<gene>
    <name evidence="2" type="ORF">PGT21_032015</name>
    <name evidence="4" type="ORF">PGT21_035310</name>
    <name evidence="3" type="ORF">PGTUg99_023008</name>
</gene>
<feature type="chain" id="PRO_5033848852" evidence="1">
    <location>
        <begin position="25"/>
        <end position="88"/>
    </location>
</feature>
<evidence type="ECO:0000313" key="2">
    <source>
        <dbReference type="EMBL" id="KAA1066515.1"/>
    </source>
</evidence>
<protein>
    <submittedName>
        <fullName evidence="3">Uncharacterized protein</fullName>
    </submittedName>
</protein>
<evidence type="ECO:0000313" key="3">
    <source>
        <dbReference type="EMBL" id="KAA1081872.1"/>
    </source>
</evidence>
<dbReference type="Proteomes" id="UP000324748">
    <property type="component" value="Unassembled WGS sequence"/>
</dbReference>
<evidence type="ECO:0000313" key="4">
    <source>
        <dbReference type="EMBL" id="KAA1087678.1"/>
    </source>
</evidence>
<name>A0A5B0MZ28_PUCGR</name>